<dbReference type="Proteomes" id="UP000077824">
    <property type="component" value="Chromosome"/>
</dbReference>
<dbReference type="SMART" id="SM00060">
    <property type="entry name" value="FN3"/>
    <property type="match status" value="4"/>
</dbReference>
<dbReference type="NCBIfam" id="TIGR04183">
    <property type="entry name" value="Por_Secre_tail"/>
    <property type="match status" value="1"/>
</dbReference>
<evidence type="ECO:0000313" key="4">
    <source>
        <dbReference type="Proteomes" id="UP000077824"/>
    </source>
</evidence>
<dbReference type="SUPFAM" id="SSF49265">
    <property type="entry name" value="Fibronectin type III"/>
    <property type="match status" value="2"/>
</dbReference>
<protein>
    <recommendedName>
        <fullName evidence="2">Fibronectin type-III domain-containing protein</fullName>
    </recommendedName>
</protein>
<keyword evidence="1" id="KW-0732">Signal</keyword>
<dbReference type="InterPro" id="IPR026444">
    <property type="entry name" value="Secre_tail"/>
</dbReference>
<dbReference type="InterPro" id="IPR013783">
    <property type="entry name" value="Ig-like_fold"/>
</dbReference>
<name>A0A172XR05_9FLAO</name>
<accession>A0A172XR05</accession>
<reference evidence="3 4" key="1">
    <citation type="submission" date="2016-04" db="EMBL/GenBank/DDBJ databases">
        <title>Complete Genome Sequence of Chryseobacterium sp. IHBB 10212.</title>
        <authorList>
            <person name="Pal M."/>
            <person name="Swarnkar M.K."/>
            <person name="Kaushal K."/>
            <person name="Chhibber S."/>
            <person name="Singh A.K."/>
            <person name="Gulati A."/>
        </authorList>
    </citation>
    <scope>NUCLEOTIDE SEQUENCE [LARGE SCALE GENOMIC DNA]</scope>
    <source>
        <strain evidence="3 4">IHBB 10212</strain>
    </source>
</reference>
<dbReference type="PROSITE" id="PS50853">
    <property type="entry name" value="FN3"/>
    <property type="match status" value="1"/>
</dbReference>
<dbReference type="InterPro" id="IPR003961">
    <property type="entry name" value="FN3_dom"/>
</dbReference>
<dbReference type="Gene3D" id="2.60.40.10">
    <property type="entry name" value="Immunoglobulins"/>
    <property type="match status" value="2"/>
</dbReference>
<dbReference type="KEGG" id="chh:A0O34_02280"/>
<dbReference type="CDD" id="cd00063">
    <property type="entry name" value="FN3"/>
    <property type="match status" value="1"/>
</dbReference>
<sequence length="888" mass="90746">MIATIVNAQITLGSGTTTGAYPIASNWGYNYTQQIISKTSINAAATGNITGLKFYLPAAAVLDKSNQWEVFVGHTTLTAFAGTTAASWIATSAMTQVFTGTITNNAGVVEVTFTTPFAYNNTDNLVIAVHENKPDFNSTSDYFYASASGTTNSSMYYRNDTTDFNPAVPIAAGGRAATLSNVTLLGLMPASAPVCPVVSAPVAAATGVSVLPTITWAASPSASSYKISIGTTPGGTNVMNMTDVGNVTTYTLTTALSFSTQYYYTVYATNAAGSSTGCTERSFTTASLSCPTVSSPTAAQTGLSVKPTFTWSTIAGASGYRLSIGTSAGASDILNSFDLGNVLTYTLTTAQQLTPNTQYYYTITAYSGATVSTGCTERNFKTTTAAIPANDECANAVALTVNPDLACGATTAGNTLGATTSLAAGPCSGNPDDDVWFKFVATGSAHVVALSSVVSTGTTTASDMYFQVLSGTCGSQTSLLCSDPNTGTVSGLIVGQTYYVRVYTFAGAGYNASFNICIGTPPPPPANDECVNAVSLTVNPDLACAATTAGTTLSATNSNVAVATCTGTADDDVWYSFIANSTAHTITLSNVVSTGSSSSTSLYTQVFSGTCGTLASVACGTTNLTTVGGLTPGQKYYVRAYNSNGSGYSNSFNICIGTPPPPPANDTCSGAVALTVGNNFAASPLTTSNAGATTDGTTSCQTSRGDNVWFSVVVPASGSITVETKGVTGSGLLDTVLSAHSGTCGSLTSIACNDDNSAGVYSTVALTGQTPGATLYFSVWRYTGTAGGTSTNGQFQISAYDASVLATSEVSGAKNNIKAYPNPFTDDLTISDISKVKSVLVTDISGRLVKTISNPTSTLHLGELKSGMYLVTLEMKDGTKQTIKTIKK</sequence>
<dbReference type="Pfam" id="PF23759">
    <property type="entry name" value="GBD_T9SS_assoc"/>
    <property type="match status" value="3"/>
</dbReference>
<dbReference type="RefSeq" id="WP_066750840.1">
    <property type="nucleotide sequence ID" value="NZ_CP015199.1"/>
</dbReference>
<feature type="domain" description="Fibronectin type-III" evidence="2">
    <location>
        <begin position="197"/>
        <end position="288"/>
    </location>
</feature>
<evidence type="ECO:0000313" key="3">
    <source>
        <dbReference type="EMBL" id="ANF49449.1"/>
    </source>
</evidence>
<dbReference type="Pfam" id="PF18962">
    <property type="entry name" value="Por_Secre_tail"/>
    <property type="match status" value="1"/>
</dbReference>
<organism evidence="3 4">
    <name type="scientific">Chryseobacterium glaciei</name>
    <dbReference type="NCBI Taxonomy" id="1685010"/>
    <lineage>
        <taxon>Bacteria</taxon>
        <taxon>Pseudomonadati</taxon>
        <taxon>Bacteroidota</taxon>
        <taxon>Flavobacteriia</taxon>
        <taxon>Flavobacteriales</taxon>
        <taxon>Weeksellaceae</taxon>
        <taxon>Chryseobacterium group</taxon>
        <taxon>Chryseobacterium</taxon>
    </lineage>
</organism>
<dbReference type="EMBL" id="CP015199">
    <property type="protein sequence ID" value="ANF49449.1"/>
    <property type="molecule type" value="Genomic_DNA"/>
</dbReference>
<dbReference type="STRING" id="1685010.A0O34_02280"/>
<evidence type="ECO:0000259" key="2">
    <source>
        <dbReference type="PROSITE" id="PS50853"/>
    </source>
</evidence>
<dbReference type="InterPro" id="IPR056600">
    <property type="entry name" value="GBD_T9SS_assoc"/>
</dbReference>
<dbReference type="InterPro" id="IPR036116">
    <property type="entry name" value="FN3_sf"/>
</dbReference>
<keyword evidence="4" id="KW-1185">Reference proteome</keyword>
<evidence type="ECO:0000256" key="1">
    <source>
        <dbReference type="ARBA" id="ARBA00022729"/>
    </source>
</evidence>
<gene>
    <name evidence="3" type="ORF">A0O34_02280</name>
</gene>
<dbReference type="OrthoDB" id="869215at2"/>
<dbReference type="AlphaFoldDB" id="A0A172XR05"/>
<proteinExistence type="predicted"/>